<accession>A0ABX0JHE6</accession>
<dbReference type="SMART" id="SM00267">
    <property type="entry name" value="GGDEF"/>
    <property type="match status" value="1"/>
</dbReference>
<dbReference type="PROSITE" id="PS50887">
    <property type="entry name" value="GGDEF"/>
    <property type="match status" value="1"/>
</dbReference>
<name>A0ABX0JHE6_9BACL</name>
<reference evidence="3" key="1">
    <citation type="submission" date="2020-03" db="EMBL/GenBank/DDBJ databases">
        <title>Draft sequencing of Paenibacilllus sp. S3N08.</title>
        <authorList>
            <person name="Kim D.-U."/>
        </authorList>
    </citation>
    <scope>NUCLEOTIDE SEQUENCE</scope>
    <source>
        <strain evidence="3">S3N08</strain>
    </source>
</reference>
<dbReference type="InterPro" id="IPR000700">
    <property type="entry name" value="PAS-assoc_C"/>
</dbReference>
<dbReference type="CDD" id="cd01949">
    <property type="entry name" value="GGDEF"/>
    <property type="match status" value="1"/>
</dbReference>
<dbReference type="InterPro" id="IPR029787">
    <property type="entry name" value="Nucleotide_cyclase"/>
</dbReference>
<dbReference type="InterPro" id="IPR001610">
    <property type="entry name" value="PAC"/>
</dbReference>
<dbReference type="CDD" id="cd00130">
    <property type="entry name" value="PAS"/>
    <property type="match status" value="1"/>
</dbReference>
<dbReference type="SMART" id="SM00086">
    <property type="entry name" value="PAC"/>
    <property type="match status" value="1"/>
</dbReference>
<dbReference type="InterPro" id="IPR035965">
    <property type="entry name" value="PAS-like_dom_sf"/>
</dbReference>
<feature type="domain" description="PAC" evidence="1">
    <location>
        <begin position="7"/>
        <end position="59"/>
    </location>
</feature>
<dbReference type="InterPro" id="IPR052163">
    <property type="entry name" value="DGC-Regulatory_Protein"/>
</dbReference>
<feature type="domain" description="GGDEF" evidence="2">
    <location>
        <begin position="91"/>
        <end position="224"/>
    </location>
</feature>
<gene>
    <name evidence="3" type="ORF">G9U52_38795</name>
</gene>
<organism evidence="3 4">
    <name type="scientific">Paenibacillus agricola</name>
    <dbReference type="NCBI Taxonomy" id="2716264"/>
    <lineage>
        <taxon>Bacteria</taxon>
        <taxon>Bacillati</taxon>
        <taxon>Bacillota</taxon>
        <taxon>Bacilli</taxon>
        <taxon>Bacillales</taxon>
        <taxon>Paenibacillaceae</taxon>
        <taxon>Paenibacillus</taxon>
    </lineage>
</organism>
<comment type="caution">
    <text evidence="3">The sequence shown here is derived from an EMBL/GenBank/DDBJ whole genome shotgun (WGS) entry which is preliminary data.</text>
</comment>
<dbReference type="PROSITE" id="PS50113">
    <property type="entry name" value="PAC"/>
    <property type="match status" value="1"/>
</dbReference>
<protein>
    <submittedName>
        <fullName evidence="3">Diguanylate cyclase</fullName>
    </submittedName>
</protein>
<dbReference type="InterPro" id="IPR000014">
    <property type="entry name" value="PAS"/>
</dbReference>
<dbReference type="InterPro" id="IPR043128">
    <property type="entry name" value="Rev_trsase/Diguanyl_cyclase"/>
</dbReference>
<dbReference type="SUPFAM" id="SSF55073">
    <property type="entry name" value="Nucleotide cyclase"/>
    <property type="match status" value="1"/>
</dbReference>
<dbReference type="InterPro" id="IPR000160">
    <property type="entry name" value="GGDEF_dom"/>
</dbReference>
<dbReference type="PANTHER" id="PTHR46663">
    <property type="entry name" value="DIGUANYLATE CYCLASE DGCT-RELATED"/>
    <property type="match status" value="1"/>
</dbReference>
<sequence>MDKKESVVVELRKQHRQGHWIWLEASCSPVINVDGEVQSIVLVTRDFSERKEYEKKLEFMAYHDFLTGLYNRRKLIQKFKISIEQATEKNQKLAFLMMDLNKFKWINDNLGHDAGDIVLQEFSKRLMSCKREGDILGRLGGDEFALIMNGLRDESEVFEIIDRISTSLKEPCVLKNNQYHVSTSIGVSFFPEHGHSPSQLLKCSDIALYKAKSVATNNYYFSDLLINH</sequence>
<evidence type="ECO:0000313" key="3">
    <source>
        <dbReference type="EMBL" id="NHN35627.1"/>
    </source>
</evidence>
<dbReference type="Pfam" id="PF00990">
    <property type="entry name" value="GGDEF"/>
    <property type="match status" value="1"/>
</dbReference>
<dbReference type="SUPFAM" id="SSF55785">
    <property type="entry name" value="PYP-like sensor domain (PAS domain)"/>
    <property type="match status" value="1"/>
</dbReference>
<evidence type="ECO:0000313" key="4">
    <source>
        <dbReference type="Proteomes" id="UP001165962"/>
    </source>
</evidence>
<evidence type="ECO:0000259" key="1">
    <source>
        <dbReference type="PROSITE" id="PS50113"/>
    </source>
</evidence>
<keyword evidence="4" id="KW-1185">Reference proteome</keyword>
<proteinExistence type="predicted"/>
<dbReference type="PANTHER" id="PTHR46663:SF3">
    <property type="entry name" value="SLL0267 PROTEIN"/>
    <property type="match status" value="1"/>
</dbReference>
<dbReference type="EMBL" id="JAAOIW010000052">
    <property type="protein sequence ID" value="NHN35627.1"/>
    <property type="molecule type" value="Genomic_DNA"/>
</dbReference>
<dbReference type="NCBIfam" id="TIGR00229">
    <property type="entry name" value="sensory_box"/>
    <property type="match status" value="1"/>
</dbReference>
<dbReference type="Gene3D" id="3.30.70.270">
    <property type="match status" value="1"/>
</dbReference>
<evidence type="ECO:0000259" key="2">
    <source>
        <dbReference type="PROSITE" id="PS50887"/>
    </source>
</evidence>
<dbReference type="NCBIfam" id="TIGR00254">
    <property type="entry name" value="GGDEF"/>
    <property type="match status" value="1"/>
</dbReference>
<dbReference type="Gene3D" id="3.30.450.20">
    <property type="entry name" value="PAS domain"/>
    <property type="match status" value="1"/>
</dbReference>
<dbReference type="Proteomes" id="UP001165962">
    <property type="component" value="Unassembled WGS sequence"/>
</dbReference>